<sequence length="111" mass="12109">MVRINRTNSRVQTADGLTLTEALAERDRLRKRRQILENIANASAGRPPGVPERVPVMPPAMMAARMGGGARLAPGLDPARLHQAIEETAAAYRRLDARIQAAGWTAELDED</sequence>
<proteinExistence type="predicted"/>
<name>A0A6F8ZIG4_9FIRM</name>
<protein>
    <submittedName>
        <fullName evidence="1">Uncharacterized protein</fullName>
    </submittedName>
</protein>
<reference evidence="1 2" key="1">
    <citation type="submission" date="2020-02" db="EMBL/GenBank/DDBJ databases">
        <authorList>
            <person name="Hogendoorn C."/>
        </authorList>
    </citation>
    <scope>NUCLEOTIDE SEQUENCE [LARGE SCALE GENOMIC DNA]</scope>
    <source>
        <strain evidence="1">R501</strain>
    </source>
</reference>
<dbReference type="EMBL" id="LR778114">
    <property type="protein sequence ID" value="CAB1129378.1"/>
    <property type="molecule type" value="Genomic_DNA"/>
</dbReference>
<dbReference type="Pfam" id="PF20935">
    <property type="entry name" value="DUF6847"/>
    <property type="match status" value="1"/>
</dbReference>
<dbReference type="KEGG" id="hfv:R50_1881"/>
<keyword evidence="2" id="KW-1185">Reference proteome</keyword>
<gene>
    <name evidence="1" type="ORF">R50_1881</name>
</gene>
<dbReference type="AlphaFoldDB" id="A0A6F8ZIG4"/>
<evidence type="ECO:0000313" key="1">
    <source>
        <dbReference type="EMBL" id="CAB1129378.1"/>
    </source>
</evidence>
<dbReference type="InterPro" id="IPR047741">
    <property type="entry name" value="DIP1984-like"/>
</dbReference>
<organism evidence="1 2">
    <name type="scientific">Candidatus Hydrogenisulfobacillus filiaventi</name>
    <dbReference type="NCBI Taxonomy" id="2707344"/>
    <lineage>
        <taxon>Bacteria</taxon>
        <taxon>Bacillati</taxon>
        <taxon>Bacillota</taxon>
        <taxon>Clostridia</taxon>
        <taxon>Eubacteriales</taxon>
        <taxon>Clostridiales Family XVII. Incertae Sedis</taxon>
        <taxon>Candidatus Hydrogenisulfobacillus</taxon>
    </lineage>
</organism>
<accession>A0A6F8ZIG4</accession>
<dbReference type="Gene3D" id="6.10.320.10">
    <property type="match status" value="1"/>
</dbReference>
<evidence type="ECO:0000313" key="2">
    <source>
        <dbReference type="Proteomes" id="UP000503399"/>
    </source>
</evidence>
<dbReference type="Proteomes" id="UP000503399">
    <property type="component" value="Chromosome"/>
</dbReference>